<dbReference type="Pfam" id="PF03168">
    <property type="entry name" value="LEA_2"/>
    <property type="match status" value="1"/>
</dbReference>
<dbReference type="Proteomes" id="UP001058974">
    <property type="component" value="Chromosome 5"/>
</dbReference>
<name>A0A9D5AGK8_PEA</name>
<reference evidence="8 9" key="1">
    <citation type="journal article" date="2022" name="Nat. Genet.">
        <title>Improved pea reference genome and pan-genome highlight genomic features and evolutionary characteristics.</title>
        <authorList>
            <person name="Yang T."/>
            <person name="Liu R."/>
            <person name="Luo Y."/>
            <person name="Hu S."/>
            <person name="Wang D."/>
            <person name="Wang C."/>
            <person name="Pandey M.K."/>
            <person name="Ge S."/>
            <person name="Xu Q."/>
            <person name="Li N."/>
            <person name="Li G."/>
            <person name="Huang Y."/>
            <person name="Saxena R.K."/>
            <person name="Ji Y."/>
            <person name="Li M."/>
            <person name="Yan X."/>
            <person name="He Y."/>
            <person name="Liu Y."/>
            <person name="Wang X."/>
            <person name="Xiang C."/>
            <person name="Varshney R.K."/>
            <person name="Ding H."/>
            <person name="Gao S."/>
            <person name="Zong X."/>
        </authorList>
    </citation>
    <scope>NUCLEOTIDE SEQUENCE [LARGE SCALE GENOMIC DNA]</scope>
    <source>
        <strain evidence="8 9">cv. Zhongwan 6</strain>
    </source>
</reference>
<feature type="region of interest" description="Disordered" evidence="5">
    <location>
        <begin position="1"/>
        <end position="36"/>
    </location>
</feature>
<gene>
    <name evidence="8" type="ORF">KIW84_053289</name>
</gene>
<evidence type="ECO:0000256" key="1">
    <source>
        <dbReference type="ARBA" id="ARBA00004167"/>
    </source>
</evidence>
<comment type="caution">
    <text evidence="8">The sequence shown here is derived from an EMBL/GenBank/DDBJ whole genome shotgun (WGS) entry which is preliminary data.</text>
</comment>
<feature type="compositionally biased region" description="Low complexity" evidence="5">
    <location>
        <begin position="18"/>
        <end position="36"/>
    </location>
</feature>
<comment type="subcellular location">
    <subcellularLocation>
        <location evidence="1">Membrane</location>
        <topology evidence="1">Single-pass membrane protein</topology>
    </subcellularLocation>
</comment>
<evidence type="ECO:0000256" key="6">
    <source>
        <dbReference type="SAM" id="Phobius"/>
    </source>
</evidence>
<dbReference type="AlphaFoldDB" id="A0A9D5AGK8"/>
<dbReference type="GO" id="GO:0005886">
    <property type="term" value="C:plasma membrane"/>
    <property type="evidence" value="ECO:0007669"/>
    <property type="project" value="TreeGrafter"/>
</dbReference>
<feature type="transmembrane region" description="Helical" evidence="6">
    <location>
        <begin position="81"/>
        <end position="104"/>
    </location>
</feature>
<evidence type="ECO:0000256" key="2">
    <source>
        <dbReference type="ARBA" id="ARBA00022692"/>
    </source>
</evidence>
<protein>
    <recommendedName>
        <fullName evidence="7">Late embryogenesis abundant protein LEA-2 subgroup domain-containing protein</fullName>
    </recommendedName>
</protein>
<dbReference type="PANTHER" id="PTHR31234">
    <property type="entry name" value="LATE EMBRYOGENESIS ABUNDANT (LEA) HYDROXYPROLINE-RICH GLYCOPROTEIN FAMILY"/>
    <property type="match status" value="1"/>
</dbReference>
<organism evidence="8 9">
    <name type="scientific">Pisum sativum</name>
    <name type="common">Garden pea</name>
    <name type="synonym">Lathyrus oleraceus</name>
    <dbReference type="NCBI Taxonomy" id="3888"/>
    <lineage>
        <taxon>Eukaryota</taxon>
        <taxon>Viridiplantae</taxon>
        <taxon>Streptophyta</taxon>
        <taxon>Embryophyta</taxon>
        <taxon>Tracheophyta</taxon>
        <taxon>Spermatophyta</taxon>
        <taxon>Magnoliopsida</taxon>
        <taxon>eudicotyledons</taxon>
        <taxon>Gunneridae</taxon>
        <taxon>Pentapetalae</taxon>
        <taxon>rosids</taxon>
        <taxon>fabids</taxon>
        <taxon>Fabales</taxon>
        <taxon>Fabaceae</taxon>
        <taxon>Papilionoideae</taxon>
        <taxon>50 kb inversion clade</taxon>
        <taxon>NPAAA clade</taxon>
        <taxon>Hologalegina</taxon>
        <taxon>IRL clade</taxon>
        <taxon>Fabeae</taxon>
        <taxon>Lathyrus</taxon>
    </lineage>
</organism>
<dbReference type="GO" id="GO:0098542">
    <property type="term" value="P:defense response to other organism"/>
    <property type="evidence" value="ECO:0007669"/>
    <property type="project" value="InterPro"/>
</dbReference>
<feature type="domain" description="Late embryogenesis abundant protein LEA-2 subgroup" evidence="7">
    <location>
        <begin position="136"/>
        <end position="239"/>
    </location>
</feature>
<proteinExistence type="predicted"/>
<keyword evidence="9" id="KW-1185">Reference proteome</keyword>
<evidence type="ECO:0000256" key="5">
    <source>
        <dbReference type="SAM" id="MobiDB-lite"/>
    </source>
</evidence>
<evidence type="ECO:0000313" key="8">
    <source>
        <dbReference type="EMBL" id="KAI5406974.1"/>
    </source>
</evidence>
<dbReference type="InterPro" id="IPR004864">
    <property type="entry name" value="LEA_2"/>
</dbReference>
<dbReference type="EMBL" id="JAMSHJ010000005">
    <property type="protein sequence ID" value="KAI5406974.1"/>
    <property type="molecule type" value="Genomic_DNA"/>
</dbReference>
<evidence type="ECO:0000256" key="3">
    <source>
        <dbReference type="ARBA" id="ARBA00022989"/>
    </source>
</evidence>
<evidence type="ECO:0000313" key="9">
    <source>
        <dbReference type="Proteomes" id="UP001058974"/>
    </source>
</evidence>
<accession>A0A9D5AGK8</accession>
<keyword evidence="2 6" id="KW-0812">Transmembrane</keyword>
<dbReference type="InterPro" id="IPR044839">
    <property type="entry name" value="NDR1-like"/>
</dbReference>
<keyword evidence="4 6" id="KW-0472">Membrane</keyword>
<dbReference type="Gramene" id="Psat05G0328900-T1">
    <property type="protein sequence ID" value="KAI5406974.1"/>
    <property type="gene ID" value="KIW84_053289"/>
</dbReference>
<keyword evidence="3 6" id="KW-1133">Transmembrane helix</keyword>
<evidence type="ECO:0000259" key="7">
    <source>
        <dbReference type="Pfam" id="PF03168"/>
    </source>
</evidence>
<dbReference type="PANTHER" id="PTHR31234:SF72">
    <property type="entry name" value="NDR1_HIN1-LIKE PROTEIN 6"/>
    <property type="match status" value="1"/>
</dbReference>
<sequence length="266" mass="29367">MADRVHPTSPLSNDSQTTSAEKTATKAAPSASKAAPPAGTYVIQLPKDQVYRYPPPENARRYANFTRRKSSRCRCCCCLCWFIGVIVTLSVLLAIAAGVFYLVIRPEVPKYSIGRVSVKGMNLTSQSPISPEFDVTVNANNGNRKIGIYYEKDSTGELFYRDVKLCNGALPAFYQPSNNVTVFQTVLKGNNVEVVGSDRKALLKAVKIQSVPLTLKLRVPVKFKVGSVKTWAFNVKVHCVVTVNQLTAQAKIVNRDCGYGLDIWKW</sequence>
<evidence type="ECO:0000256" key="4">
    <source>
        <dbReference type="ARBA" id="ARBA00023136"/>
    </source>
</evidence>